<keyword evidence="11" id="KW-1185">Reference proteome</keyword>
<keyword evidence="5 8" id="KW-1133">Transmembrane helix</keyword>
<comment type="caution">
    <text evidence="10">The sequence shown here is derived from an EMBL/GenBank/DDBJ whole genome shotgun (WGS) entry which is preliminary data.</text>
</comment>
<gene>
    <name evidence="10" type="ORF">BEN30_05755</name>
</gene>
<protein>
    <recommendedName>
        <fullName evidence="9">OmpA-like domain-containing protein</fullName>
    </recommendedName>
</protein>
<keyword evidence="4 8" id="KW-0812">Transmembrane</keyword>
<evidence type="ECO:0000256" key="5">
    <source>
        <dbReference type="ARBA" id="ARBA00022989"/>
    </source>
</evidence>
<dbReference type="EMBL" id="MCGG01000011">
    <property type="protein sequence ID" value="OEJ68713.1"/>
    <property type="molecule type" value="Genomic_DNA"/>
</dbReference>
<dbReference type="GO" id="GO:0005886">
    <property type="term" value="C:plasma membrane"/>
    <property type="evidence" value="ECO:0007669"/>
    <property type="project" value="UniProtKB-SubCell"/>
</dbReference>
<feature type="domain" description="OmpA-like" evidence="9">
    <location>
        <begin position="111"/>
        <end position="233"/>
    </location>
</feature>
<dbReference type="AlphaFoldDB" id="A0A1E5QB77"/>
<evidence type="ECO:0000256" key="3">
    <source>
        <dbReference type="ARBA" id="ARBA00022475"/>
    </source>
</evidence>
<keyword evidence="3" id="KW-1003">Cell membrane</keyword>
<feature type="transmembrane region" description="Helical" evidence="8">
    <location>
        <begin position="15"/>
        <end position="36"/>
    </location>
</feature>
<evidence type="ECO:0000256" key="6">
    <source>
        <dbReference type="ARBA" id="ARBA00023136"/>
    </source>
</evidence>
<evidence type="ECO:0000313" key="10">
    <source>
        <dbReference type="EMBL" id="OEJ68713.1"/>
    </source>
</evidence>
<dbReference type="InterPro" id="IPR050330">
    <property type="entry name" value="Bact_OuterMem_StrucFunc"/>
</dbReference>
<dbReference type="PANTHER" id="PTHR30329:SF21">
    <property type="entry name" value="LIPOPROTEIN YIAD-RELATED"/>
    <property type="match status" value="1"/>
</dbReference>
<evidence type="ECO:0000313" key="11">
    <source>
        <dbReference type="Proteomes" id="UP000095347"/>
    </source>
</evidence>
<dbReference type="Pfam" id="PF00691">
    <property type="entry name" value="OmpA"/>
    <property type="match status" value="1"/>
</dbReference>
<evidence type="ECO:0000256" key="1">
    <source>
        <dbReference type="ARBA" id="ARBA00004162"/>
    </source>
</evidence>
<name>A0A1E5QB77_9PROT</name>
<dbReference type="InterPro" id="IPR006665">
    <property type="entry name" value="OmpA-like"/>
</dbReference>
<evidence type="ECO:0000256" key="7">
    <source>
        <dbReference type="PROSITE-ProRule" id="PRU00473"/>
    </source>
</evidence>
<keyword evidence="6 7" id="KW-0472">Membrane</keyword>
<reference evidence="11" key="1">
    <citation type="submission" date="2016-07" db="EMBL/GenBank/DDBJ databases">
        <authorList>
            <person name="Florea S."/>
            <person name="Webb J.S."/>
            <person name="Jaromczyk J."/>
            <person name="Schardl C.L."/>
        </authorList>
    </citation>
    <scope>NUCLEOTIDE SEQUENCE [LARGE SCALE GENOMIC DNA]</scope>
    <source>
        <strain evidence="11">MV-1</strain>
    </source>
</reference>
<evidence type="ECO:0000256" key="4">
    <source>
        <dbReference type="ARBA" id="ARBA00022692"/>
    </source>
</evidence>
<sequence length="236" mass="25799">MQDEELPQLSEGPKAAWMITFADLVSLMLTFFVLLYSMSSVQMDKWDAMTDTLTQTLNPGKLTTVAAATAEFNIGTIFRRQATDLDYLSGVLQRGVEGDELLKFSRIMLLDDRLVVALPGDLLFPSGKAQMPDEARSALFTLGSLLRNVGNQVGVNGHTDPAKPSKESGFSTNWELSVARASAVANVLRQSGYTDDIIAFGYADSRFAQLPDIDAEDRAKLGRRVDIVVFPTVEGN</sequence>
<accession>A0A1E5QB77</accession>
<evidence type="ECO:0000256" key="8">
    <source>
        <dbReference type="SAM" id="Phobius"/>
    </source>
</evidence>
<dbReference type="STRING" id="28181.BEN30_05755"/>
<dbReference type="Pfam" id="PF13677">
    <property type="entry name" value="MotB_plug"/>
    <property type="match status" value="1"/>
</dbReference>
<dbReference type="InterPro" id="IPR025713">
    <property type="entry name" value="MotB-like_N_dom"/>
</dbReference>
<dbReference type="Gene3D" id="3.30.1330.60">
    <property type="entry name" value="OmpA-like domain"/>
    <property type="match status" value="1"/>
</dbReference>
<dbReference type="RefSeq" id="WP_069957071.1">
    <property type="nucleotide sequence ID" value="NZ_MCGG01000011.1"/>
</dbReference>
<proteinExistence type="inferred from homology"/>
<dbReference type="OrthoDB" id="7348512at2"/>
<dbReference type="SUPFAM" id="SSF103088">
    <property type="entry name" value="OmpA-like"/>
    <property type="match status" value="1"/>
</dbReference>
<dbReference type="InterPro" id="IPR036737">
    <property type="entry name" value="OmpA-like_sf"/>
</dbReference>
<evidence type="ECO:0000256" key="2">
    <source>
        <dbReference type="ARBA" id="ARBA00008914"/>
    </source>
</evidence>
<dbReference type="CDD" id="cd07185">
    <property type="entry name" value="OmpA_C-like"/>
    <property type="match status" value="1"/>
</dbReference>
<dbReference type="PANTHER" id="PTHR30329">
    <property type="entry name" value="STATOR ELEMENT OF FLAGELLAR MOTOR COMPLEX"/>
    <property type="match status" value="1"/>
</dbReference>
<organism evidence="10 11">
    <name type="scientific">Magnetovibrio blakemorei</name>
    <dbReference type="NCBI Taxonomy" id="28181"/>
    <lineage>
        <taxon>Bacteria</taxon>
        <taxon>Pseudomonadati</taxon>
        <taxon>Pseudomonadota</taxon>
        <taxon>Alphaproteobacteria</taxon>
        <taxon>Rhodospirillales</taxon>
        <taxon>Magnetovibrionaceae</taxon>
        <taxon>Magnetovibrio</taxon>
    </lineage>
</organism>
<evidence type="ECO:0000259" key="9">
    <source>
        <dbReference type="PROSITE" id="PS51123"/>
    </source>
</evidence>
<dbReference type="Proteomes" id="UP000095347">
    <property type="component" value="Unassembled WGS sequence"/>
</dbReference>
<dbReference type="PROSITE" id="PS51123">
    <property type="entry name" value="OMPA_2"/>
    <property type="match status" value="1"/>
</dbReference>
<comment type="subcellular location">
    <subcellularLocation>
        <location evidence="1">Cell membrane</location>
        <topology evidence="1">Single-pass membrane protein</topology>
    </subcellularLocation>
</comment>
<comment type="similarity">
    <text evidence="2">Belongs to the MotB family.</text>
</comment>